<dbReference type="Gene3D" id="3.90.1150.10">
    <property type="entry name" value="Aspartate Aminotransferase, domain 1"/>
    <property type="match status" value="2"/>
</dbReference>
<dbReference type="GO" id="GO:0016020">
    <property type="term" value="C:membrane"/>
    <property type="evidence" value="ECO:0007669"/>
    <property type="project" value="GOC"/>
</dbReference>
<accession>A0A226F0M6</accession>
<dbReference type="InterPro" id="IPR050087">
    <property type="entry name" value="AON_synthase_class-II"/>
</dbReference>
<comment type="similarity">
    <text evidence="2">Belongs to the class-II pyridoxal-phosphate-dependent aminotransferase family.</text>
</comment>
<feature type="domain" description="Aminotransferase class I/classII large" evidence="5">
    <location>
        <begin position="111"/>
        <end position="458"/>
    </location>
</feature>
<dbReference type="PANTHER" id="PTHR13693:SF3">
    <property type="entry name" value="LD36009P"/>
    <property type="match status" value="1"/>
</dbReference>
<dbReference type="InterPro" id="IPR015421">
    <property type="entry name" value="PyrdxlP-dep_Trfase_major"/>
</dbReference>
<dbReference type="Proteomes" id="UP000198287">
    <property type="component" value="Unassembled WGS sequence"/>
</dbReference>
<dbReference type="InterPro" id="IPR004839">
    <property type="entry name" value="Aminotransferase_I/II_large"/>
</dbReference>
<dbReference type="InterPro" id="IPR015422">
    <property type="entry name" value="PyrdxlP-dep_Trfase_small"/>
</dbReference>
<dbReference type="STRING" id="158441.A0A226F0M6"/>
<dbReference type="GO" id="GO:0030170">
    <property type="term" value="F:pyridoxal phosphate binding"/>
    <property type="evidence" value="ECO:0007669"/>
    <property type="project" value="InterPro"/>
</dbReference>
<dbReference type="Gene3D" id="3.40.640.10">
    <property type="entry name" value="Type I PLP-dependent aspartate aminotransferase-like (Major domain)"/>
    <property type="match status" value="2"/>
</dbReference>
<keyword evidence="3 6" id="KW-0808">Transferase</keyword>
<evidence type="ECO:0000256" key="2">
    <source>
        <dbReference type="ARBA" id="ARBA00008392"/>
    </source>
</evidence>
<reference evidence="6 7" key="1">
    <citation type="submission" date="2015-12" db="EMBL/GenBank/DDBJ databases">
        <title>The genome of Folsomia candida.</title>
        <authorList>
            <person name="Faddeeva A."/>
            <person name="Derks M.F."/>
            <person name="Anvar Y."/>
            <person name="Smit S."/>
            <person name="Van Straalen N."/>
            <person name="Roelofs D."/>
        </authorList>
    </citation>
    <scope>NUCLEOTIDE SEQUENCE [LARGE SCALE GENOMIC DNA]</scope>
    <source>
        <strain evidence="6 7">VU population</strain>
        <tissue evidence="6">Whole body</tissue>
    </source>
</reference>
<evidence type="ECO:0000256" key="4">
    <source>
        <dbReference type="ARBA" id="ARBA00023315"/>
    </source>
</evidence>
<dbReference type="EMBL" id="LNIX01000001">
    <property type="protein sequence ID" value="OXA62974.1"/>
    <property type="molecule type" value="Genomic_DNA"/>
</dbReference>
<dbReference type="GO" id="GO:0046513">
    <property type="term" value="P:ceramide biosynthetic process"/>
    <property type="evidence" value="ECO:0007669"/>
    <property type="project" value="TreeGrafter"/>
</dbReference>
<dbReference type="OrthoDB" id="65434at2759"/>
<proteinExistence type="inferred from homology"/>
<feature type="domain" description="Aminotransferase class I/classII large" evidence="5">
    <location>
        <begin position="460"/>
        <end position="811"/>
    </location>
</feature>
<dbReference type="GO" id="GO:0046512">
    <property type="term" value="P:sphingosine biosynthetic process"/>
    <property type="evidence" value="ECO:0007669"/>
    <property type="project" value="TreeGrafter"/>
</dbReference>
<dbReference type="Pfam" id="PF00155">
    <property type="entry name" value="Aminotran_1_2"/>
    <property type="match status" value="2"/>
</dbReference>
<protein>
    <submittedName>
        <fullName evidence="6">Serine palmitoyltransferase 2</fullName>
    </submittedName>
</protein>
<keyword evidence="7" id="KW-1185">Reference proteome</keyword>
<sequence>MSQLVKTLFPSNSETNGPGWILEPILTRICYSILFLGSIIGFLFRSRHKEDREGYPPLRSQIYLQHGIRHVRDLCYTPLKTAPGEFLTIEDRKLKDDGAWGFEYTGKLITCVDMGSFNYLGFAANDGKIVDDVMNSMNTFGLTACSTRNEFGEFPVHNELEKLVAKFLRVEDAIVCGSGFATNVLNIPAIMDENTLVFSDAKNHSSVIMGLRLSKASVRVFRHNDLRHLEKLLIKLFKSGEVHKFEKIVVVVEGVYSMDGSILQLPELLRLKEIYKFYIYLEEAHSFGAMGPNGGGIVDYFDCDPNSVDIYMGTFSKSLWAAGGYIAGSRQLVQHLRENGYSHAHATAMPPPIAQQIISSIQSLMADGGTAQVARLKSNSTYFKEKLIKRGFFIYGDLDSPIAPVACPHPAKLIYIVRELRNRGVIAAPVTHPAVGTLEGRMRFCMSTAHSKESLDYITCVDMGSFNYLGFASNDGKIMDDVMNSMNTFGLTACSACNEFGEFPVHIELEKLVAKFLRVEDAIVCGSGFATNVLNIPAIMDENTLVFSDAKNHSSVIMGFRLSKVSVRVFRHNDLCHLEKLLFKLFQSGEVHKFEKIIVIVEGVYSMDGSILQLPELIRLKEIYKFYIYLEEAHSFGAMGPNGGGIVDYFNCDPNSVDIYMGTFSKSLWAAGGYIAGSRQLVQHLRENGYSHAHATAMPPPIAQQIISSIQSLMADGGTAQVARLKSNSTYFKEKLIKRGFFIYGDLDSPIAPVACPHPAKQAFILRELRNRGVIAAGVGHPAVGTLEARMRFCMSAAHSKESLDYVVEQLTQVADLVFLRDFRIAKKYEEIIFAKKLL</sequence>
<dbReference type="PANTHER" id="PTHR13693">
    <property type="entry name" value="CLASS II AMINOTRANSFERASE/8-AMINO-7-OXONONANOATE SYNTHASE"/>
    <property type="match status" value="1"/>
</dbReference>
<evidence type="ECO:0000256" key="1">
    <source>
        <dbReference type="ARBA" id="ARBA00001933"/>
    </source>
</evidence>
<dbReference type="InterPro" id="IPR015424">
    <property type="entry name" value="PyrdxlP-dep_Trfase"/>
</dbReference>
<keyword evidence="4" id="KW-0012">Acyltransferase</keyword>
<comment type="caution">
    <text evidence="6">The sequence shown here is derived from an EMBL/GenBank/DDBJ whole genome shotgun (WGS) entry which is preliminary data.</text>
</comment>
<comment type="cofactor">
    <cofactor evidence="1">
        <name>pyridoxal 5'-phosphate</name>
        <dbReference type="ChEBI" id="CHEBI:597326"/>
    </cofactor>
</comment>
<name>A0A226F0M6_FOLCA</name>
<dbReference type="AlphaFoldDB" id="A0A226F0M6"/>
<evidence type="ECO:0000313" key="6">
    <source>
        <dbReference type="EMBL" id="OXA62974.1"/>
    </source>
</evidence>
<evidence type="ECO:0000313" key="7">
    <source>
        <dbReference type="Proteomes" id="UP000198287"/>
    </source>
</evidence>
<dbReference type="SUPFAM" id="SSF53383">
    <property type="entry name" value="PLP-dependent transferases"/>
    <property type="match status" value="2"/>
</dbReference>
<evidence type="ECO:0000259" key="5">
    <source>
        <dbReference type="Pfam" id="PF00155"/>
    </source>
</evidence>
<dbReference type="OMA" id="ENSGPCT"/>
<gene>
    <name evidence="6" type="ORF">Fcan01_00574</name>
</gene>
<organism evidence="6 7">
    <name type="scientific">Folsomia candida</name>
    <name type="common">Springtail</name>
    <dbReference type="NCBI Taxonomy" id="158441"/>
    <lineage>
        <taxon>Eukaryota</taxon>
        <taxon>Metazoa</taxon>
        <taxon>Ecdysozoa</taxon>
        <taxon>Arthropoda</taxon>
        <taxon>Hexapoda</taxon>
        <taxon>Collembola</taxon>
        <taxon>Entomobryomorpha</taxon>
        <taxon>Isotomoidea</taxon>
        <taxon>Isotomidae</taxon>
        <taxon>Proisotominae</taxon>
        <taxon>Folsomia</taxon>
    </lineage>
</organism>
<evidence type="ECO:0000256" key="3">
    <source>
        <dbReference type="ARBA" id="ARBA00022679"/>
    </source>
</evidence>
<dbReference type="GO" id="GO:0017059">
    <property type="term" value="C:serine palmitoyltransferase complex"/>
    <property type="evidence" value="ECO:0007669"/>
    <property type="project" value="TreeGrafter"/>
</dbReference>
<dbReference type="GO" id="GO:0004758">
    <property type="term" value="F:serine C-palmitoyltransferase activity"/>
    <property type="evidence" value="ECO:0007669"/>
    <property type="project" value="TreeGrafter"/>
</dbReference>